<organism evidence="1">
    <name type="scientific">freshwater metagenome</name>
    <dbReference type="NCBI Taxonomy" id="449393"/>
    <lineage>
        <taxon>unclassified sequences</taxon>
        <taxon>metagenomes</taxon>
        <taxon>ecological metagenomes</taxon>
    </lineage>
</organism>
<dbReference type="EMBL" id="CAFBND010000161">
    <property type="protein sequence ID" value="CAB4961364.1"/>
    <property type="molecule type" value="Genomic_DNA"/>
</dbReference>
<evidence type="ECO:0000313" key="1">
    <source>
        <dbReference type="EMBL" id="CAB4961364.1"/>
    </source>
</evidence>
<name>A0A6J7L6M8_9ZZZZ</name>
<sequence length="142" mass="15416">MLGGRVAADRLRGVDEQRHVVGRADRGHLGEGLAGTDLVVRRLHRREGDAAASYDTLKFTEVDTPELVDARGDQFTLRHSPRRMEHAGMLDGRGDDAGADACPALGESGHPEVYGLGARARERDLVWAGPEHSSDRFAGHIE</sequence>
<gene>
    <name evidence="1" type="ORF">UFOPK3752_02299</name>
</gene>
<dbReference type="AlphaFoldDB" id="A0A6J7L6M8"/>
<proteinExistence type="predicted"/>
<protein>
    <submittedName>
        <fullName evidence="1">Unannotated protein</fullName>
    </submittedName>
</protein>
<reference evidence="1" key="1">
    <citation type="submission" date="2020-05" db="EMBL/GenBank/DDBJ databases">
        <authorList>
            <person name="Chiriac C."/>
            <person name="Salcher M."/>
            <person name="Ghai R."/>
            <person name="Kavagutti S V."/>
        </authorList>
    </citation>
    <scope>NUCLEOTIDE SEQUENCE</scope>
</reference>
<accession>A0A6J7L6M8</accession>